<organism evidence="9 11">
    <name type="scientific">Lingula anatina</name>
    <name type="common">Brachiopod</name>
    <name type="synonym">Lingula unguis</name>
    <dbReference type="NCBI Taxonomy" id="7574"/>
    <lineage>
        <taxon>Eukaryota</taxon>
        <taxon>Metazoa</taxon>
        <taxon>Spiralia</taxon>
        <taxon>Lophotrochozoa</taxon>
        <taxon>Brachiopoda</taxon>
        <taxon>Linguliformea</taxon>
        <taxon>Lingulata</taxon>
        <taxon>Lingulida</taxon>
        <taxon>Linguloidea</taxon>
        <taxon>Lingulidae</taxon>
        <taxon>Lingula</taxon>
    </lineage>
</organism>
<evidence type="ECO:0000256" key="1">
    <source>
        <dbReference type="ARBA" id="ARBA00004141"/>
    </source>
</evidence>
<evidence type="ECO:0000256" key="5">
    <source>
        <dbReference type="ARBA" id="ARBA00023136"/>
    </source>
</evidence>
<comment type="similarity">
    <text evidence="2 6">Belongs to the sodium:solute symporter (SSF) (TC 2.A.21) family.</text>
</comment>
<evidence type="ECO:0000256" key="3">
    <source>
        <dbReference type="ARBA" id="ARBA00022692"/>
    </source>
</evidence>
<evidence type="ECO:0000256" key="2">
    <source>
        <dbReference type="ARBA" id="ARBA00006434"/>
    </source>
</evidence>
<dbReference type="InterPro" id="IPR018212">
    <property type="entry name" value="Na/solute_symporter_CS"/>
</dbReference>
<evidence type="ECO:0000313" key="11">
    <source>
        <dbReference type="RefSeq" id="XP_013391890.1"/>
    </source>
</evidence>
<dbReference type="AlphaFoldDB" id="A0A1S3I0V0"/>
<keyword evidence="3 8" id="KW-0812">Transmembrane</keyword>
<evidence type="ECO:0000256" key="4">
    <source>
        <dbReference type="ARBA" id="ARBA00022989"/>
    </source>
</evidence>
<dbReference type="PANTHER" id="PTHR11819">
    <property type="entry name" value="SOLUTE CARRIER FAMILY 5"/>
    <property type="match status" value="1"/>
</dbReference>
<feature type="transmembrane region" description="Helical" evidence="8">
    <location>
        <begin position="69"/>
        <end position="88"/>
    </location>
</feature>
<feature type="transmembrane region" description="Helical" evidence="8">
    <location>
        <begin position="365"/>
        <end position="394"/>
    </location>
</feature>
<keyword evidence="9" id="KW-1185">Reference proteome</keyword>
<evidence type="ECO:0000313" key="9">
    <source>
        <dbReference type="Proteomes" id="UP000085678"/>
    </source>
</evidence>
<feature type="transmembrane region" description="Helical" evidence="8">
    <location>
        <begin position="14"/>
        <end position="33"/>
    </location>
</feature>
<evidence type="ECO:0000256" key="7">
    <source>
        <dbReference type="SAM" id="MobiDB-lite"/>
    </source>
</evidence>
<feature type="transmembrane region" description="Helical" evidence="8">
    <location>
        <begin position="437"/>
        <end position="457"/>
    </location>
</feature>
<feature type="transmembrane region" description="Helical" evidence="8">
    <location>
        <begin position="157"/>
        <end position="179"/>
    </location>
</feature>
<name>A0A1S3I0V0_LINAN</name>
<dbReference type="InterPro" id="IPR038377">
    <property type="entry name" value="Na/Glc_symporter_sf"/>
</dbReference>
<dbReference type="GeneID" id="106159957"/>
<feature type="transmembrane region" description="Helical" evidence="8">
    <location>
        <begin position="94"/>
        <end position="114"/>
    </location>
</feature>
<dbReference type="PROSITE" id="PS50283">
    <property type="entry name" value="NA_SOLUT_SYMP_3"/>
    <property type="match status" value="1"/>
</dbReference>
<feature type="transmembrane region" description="Helical" evidence="8">
    <location>
        <begin position="510"/>
        <end position="531"/>
    </location>
</feature>
<dbReference type="PANTHER" id="PTHR11819:SF195">
    <property type="entry name" value="SODIUM_GLUCOSE COTRANSPORTER 4"/>
    <property type="match status" value="1"/>
</dbReference>
<feature type="transmembrane region" description="Helical" evidence="8">
    <location>
        <begin position="126"/>
        <end position="145"/>
    </location>
</feature>
<evidence type="ECO:0000256" key="8">
    <source>
        <dbReference type="SAM" id="Phobius"/>
    </source>
</evidence>
<comment type="subcellular location">
    <subcellularLocation>
        <location evidence="1">Membrane</location>
        <topology evidence="1">Multi-pass membrane protein</topology>
    </subcellularLocation>
</comment>
<keyword evidence="5 8" id="KW-0472">Membrane</keyword>
<evidence type="ECO:0000313" key="10">
    <source>
        <dbReference type="RefSeq" id="XP_013391889.1"/>
    </source>
</evidence>
<feature type="transmembrane region" description="Helical" evidence="8">
    <location>
        <begin position="186"/>
        <end position="208"/>
    </location>
</feature>
<proteinExistence type="inferred from homology"/>
<sequence length="673" mass="73592">MAQREAGFDHWADYVTLAIYFLVVFSVGIWSIFRSKRNTVFDFFLAGRSLPWWPIGLSIFASNIGSEHFIGQAGTAAVTGVAVVVFEWNAIPCLLALGWIFLPVYIATGVYTMPEYLNRRYGGQRLRIYLTAVTLIIFIFNHISVDLYSGAIFIQQAIGWSIYTSTFILLGVVAVYVLLGGLTTVIFTDAVQVIVMLLGGIVVCIMGFDRIGGWNQLLVKYMNAIPASANASNNTAHCGYPPDDAFHIFRDAGGQSYPWPGLFLRTSIAGSMWFWCASQLIVQRALAARSVTHAKGATLLAGVLKISPMFLMVIPGMISRILFPDEVACATPEKCMEVCENPAGCSNIAYPKLVLEVLPPGLRGLLLSVMMAAVVSTLTSVFNSASTIFTLDIWRRFRKSATNVEMLIVGRVFVVFLFVIAVLWMPVMSSSQGGQLYQYSASFIGYFQSPACAIYLLSVLWSRTTEPGAFYGMLLGQVVGVVRFVLDFVYPAPGCGEVDTRPVIVTGIHYLYFAVMQAGIAAVSAILISLLTTPPTAAQLKDATYWSARKHLSVGYSYEADKKDEAENMELTAMNGQHYGTDTESEDTPGEGLNSKETIVAKTESKWKHYLRIICGLTSEDTPSDTPGKAGASATNSPNRGKVGGEHPRWQPVVNVCAILLVGLLMFLYGYFA</sequence>
<dbReference type="RefSeq" id="XP_013391890.1">
    <property type="nucleotide sequence ID" value="XM_013536436.1"/>
</dbReference>
<evidence type="ECO:0000256" key="6">
    <source>
        <dbReference type="RuleBase" id="RU362091"/>
    </source>
</evidence>
<dbReference type="InterPro" id="IPR001734">
    <property type="entry name" value="Na/solute_symporter"/>
</dbReference>
<dbReference type="Gene3D" id="1.20.1730.10">
    <property type="entry name" value="Sodium/glucose cotransporter"/>
    <property type="match status" value="1"/>
</dbReference>
<dbReference type="RefSeq" id="XP_013391889.1">
    <property type="nucleotide sequence ID" value="XM_013536435.1"/>
</dbReference>
<dbReference type="RefSeq" id="XP_013391891.1">
    <property type="nucleotide sequence ID" value="XM_013536437.1"/>
</dbReference>
<dbReference type="PROSITE" id="PS00457">
    <property type="entry name" value="NA_SOLUT_SYMP_2"/>
    <property type="match status" value="1"/>
</dbReference>
<dbReference type="GO" id="GO:0005412">
    <property type="term" value="F:D-glucose:sodium symporter activity"/>
    <property type="evidence" value="ECO:0007669"/>
    <property type="project" value="TreeGrafter"/>
</dbReference>
<feature type="region of interest" description="Disordered" evidence="7">
    <location>
        <begin position="621"/>
        <end position="647"/>
    </location>
</feature>
<accession>A0A1S3I0V0</accession>
<gene>
    <name evidence="10 11 12" type="primary">LOC106159957</name>
</gene>
<dbReference type="Pfam" id="PF00474">
    <property type="entry name" value="SSF"/>
    <property type="match status" value="1"/>
</dbReference>
<reference evidence="10 11" key="1">
    <citation type="submission" date="2025-04" db="UniProtKB">
        <authorList>
            <consortium name="RefSeq"/>
        </authorList>
    </citation>
    <scope>IDENTIFICATION</scope>
    <source>
        <tissue evidence="10 11">Gonads</tissue>
    </source>
</reference>
<evidence type="ECO:0000313" key="12">
    <source>
        <dbReference type="RefSeq" id="XP_013391891.1"/>
    </source>
</evidence>
<dbReference type="OrthoDB" id="6132759at2759"/>
<dbReference type="NCBIfam" id="TIGR00813">
    <property type="entry name" value="sss"/>
    <property type="match status" value="1"/>
</dbReference>
<dbReference type="GO" id="GO:0005886">
    <property type="term" value="C:plasma membrane"/>
    <property type="evidence" value="ECO:0007669"/>
    <property type="project" value="TreeGrafter"/>
</dbReference>
<dbReference type="KEGG" id="lak:106159957"/>
<feature type="transmembrane region" description="Helical" evidence="8">
    <location>
        <begin position="652"/>
        <end position="672"/>
    </location>
</feature>
<feature type="transmembrane region" description="Helical" evidence="8">
    <location>
        <begin position="406"/>
        <end position="425"/>
    </location>
</feature>
<feature type="transmembrane region" description="Helical" evidence="8">
    <location>
        <begin position="469"/>
        <end position="490"/>
    </location>
</feature>
<dbReference type="Proteomes" id="UP000085678">
    <property type="component" value="Unplaced"/>
</dbReference>
<feature type="transmembrane region" description="Helical" evidence="8">
    <location>
        <begin position="294"/>
        <end position="318"/>
    </location>
</feature>
<keyword evidence="4 8" id="KW-1133">Transmembrane helix</keyword>
<protein>
    <submittedName>
        <fullName evidence="10 11">Sodium/glucose cotransporter 5 isoform X1</fullName>
    </submittedName>
</protein>